<dbReference type="AlphaFoldDB" id="A0A371Q4G0"/>
<organism evidence="2 3">
    <name type="scientific">Streptomyces inhibens</name>
    <dbReference type="NCBI Taxonomy" id="2293571"/>
    <lineage>
        <taxon>Bacteria</taxon>
        <taxon>Bacillati</taxon>
        <taxon>Actinomycetota</taxon>
        <taxon>Actinomycetes</taxon>
        <taxon>Kitasatosporales</taxon>
        <taxon>Streptomycetaceae</taxon>
        <taxon>Streptomyces</taxon>
    </lineage>
</organism>
<evidence type="ECO:0000313" key="3">
    <source>
        <dbReference type="Proteomes" id="UP000262477"/>
    </source>
</evidence>
<accession>A0A371Q4G0</accession>
<dbReference type="InterPro" id="IPR002575">
    <property type="entry name" value="Aminoglycoside_PTrfase"/>
</dbReference>
<feature type="domain" description="Aminoglycoside phosphotransferase" evidence="1">
    <location>
        <begin position="154"/>
        <end position="227"/>
    </location>
</feature>
<keyword evidence="3" id="KW-1185">Reference proteome</keyword>
<evidence type="ECO:0000313" key="2">
    <source>
        <dbReference type="EMBL" id="REK89562.1"/>
    </source>
</evidence>
<sequence>MYSPPTTPADEHRALAAQQEASAALGVTVEGQRLWGYQGRTLGQKAHYPDHGACWLRLISAPAEQAKGKLWEGTKDAAAAFPGVRKPALYGIRDGIERDGTAYRAELTAYIDSPTCAPEPVLTGELELPETWWKSLHTDLETIAATPTERVAVRRQWIDRALPQHAGVQAPSGIEWATAHGDCHFANLTTSGPTLLDFEGFGLAPVGYDPALLYAYSLLAPQTAARIRAEFPILDSPAGHTALLVVAADLLQSASRGDHPELTEPLRTLVASVMH</sequence>
<dbReference type="Proteomes" id="UP000262477">
    <property type="component" value="Unassembled WGS sequence"/>
</dbReference>
<dbReference type="OrthoDB" id="3680308at2"/>
<comment type="caution">
    <text evidence="2">The sequence shown here is derived from an EMBL/GenBank/DDBJ whole genome shotgun (WGS) entry which is preliminary data.</text>
</comment>
<proteinExistence type="predicted"/>
<dbReference type="InterPro" id="IPR011009">
    <property type="entry name" value="Kinase-like_dom_sf"/>
</dbReference>
<name>A0A371Q4G0_STRIH</name>
<reference evidence="2 3" key="1">
    <citation type="submission" date="2018-08" db="EMBL/GenBank/DDBJ databases">
        <title>Streptomyces NEAU-D10 sp. nov., a novel Actinomycete isolated from soil.</title>
        <authorList>
            <person name="Jin L."/>
        </authorList>
    </citation>
    <scope>NUCLEOTIDE SEQUENCE [LARGE SCALE GENOMIC DNA]</scope>
    <source>
        <strain evidence="2 3">NEAU-D10</strain>
    </source>
</reference>
<protein>
    <recommendedName>
        <fullName evidence="1">Aminoglycoside phosphotransferase domain-containing protein</fullName>
    </recommendedName>
</protein>
<gene>
    <name evidence="2" type="ORF">DY245_15030</name>
</gene>
<dbReference type="RefSeq" id="WP_128507534.1">
    <property type="nucleotide sequence ID" value="NZ_QUAC01000117.1"/>
</dbReference>
<dbReference type="Pfam" id="PF01636">
    <property type="entry name" value="APH"/>
    <property type="match status" value="1"/>
</dbReference>
<evidence type="ECO:0000259" key="1">
    <source>
        <dbReference type="Pfam" id="PF01636"/>
    </source>
</evidence>
<dbReference type="SUPFAM" id="SSF56112">
    <property type="entry name" value="Protein kinase-like (PK-like)"/>
    <property type="match status" value="1"/>
</dbReference>
<dbReference type="EMBL" id="QUAC01000117">
    <property type="protein sequence ID" value="REK89562.1"/>
    <property type="molecule type" value="Genomic_DNA"/>
</dbReference>